<dbReference type="InterPro" id="IPR023198">
    <property type="entry name" value="PGP-like_dom2"/>
</dbReference>
<dbReference type="SFLD" id="SFLDS00003">
    <property type="entry name" value="Haloacid_Dehalogenase"/>
    <property type="match status" value="1"/>
</dbReference>
<dbReference type="PANTHER" id="PTHR47478">
    <property type="match status" value="1"/>
</dbReference>
<dbReference type="GO" id="GO:0008253">
    <property type="term" value="F:5'-nucleotidase activity"/>
    <property type="evidence" value="ECO:0007669"/>
    <property type="project" value="UniProtKB-EC"/>
</dbReference>
<reference evidence="2" key="1">
    <citation type="journal article" date="2019" name="Int. J. Syst. Evol. Microbiol.">
        <title>The Global Catalogue of Microorganisms (GCM) 10K type strain sequencing project: providing services to taxonomists for standard genome sequencing and annotation.</title>
        <authorList>
            <consortium name="The Broad Institute Genomics Platform"/>
            <consortium name="The Broad Institute Genome Sequencing Center for Infectious Disease"/>
            <person name="Wu L."/>
            <person name="Ma J."/>
        </authorList>
    </citation>
    <scope>NUCLEOTIDE SEQUENCE [LARGE SCALE GENOMIC DNA]</scope>
    <source>
        <strain evidence="2">KCTC 42255</strain>
    </source>
</reference>
<dbReference type="InterPro" id="IPR041492">
    <property type="entry name" value="HAD_2"/>
</dbReference>
<dbReference type="SUPFAM" id="SSF56784">
    <property type="entry name" value="HAD-like"/>
    <property type="match status" value="1"/>
</dbReference>
<evidence type="ECO:0000313" key="1">
    <source>
        <dbReference type="EMBL" id="MFD2696798.1"/>
    </source>
</evidence>
<keyword evidence="1" id="KW-0378">Hydrolase</keyword>
<dbReference type="EMBL" id="JBHULZ010000008">
    <property type="protein sequence ID" value="MFD2696798.1"/>
    <property type="molecule type" value="Genomic_DNA"/>
</dbReference>
<gene>
    <name evidence="1" type="ORF">ACFSQ0_02235</name>
</gene>
<protein>
    <submittedName>
        <fullName evidence="1">YjjG family noncanonical pyrimidine nucleotidase</fullName>
        <ecNumber evidence="1">3.1.3.5</ecNumber>
    </submittedName>
</protein>
<dbReference type="NCBIfam" id="TIGR02254">
    <property type="entry name" value="YjjG_YfnB"/>
    <property type="match status" value="1"/>
</dbReference>
<dbReference type="PANTHER" id="PTHR47478:SF1">
    <property type="entry name" value="PYRIMIDINE 5'-NUCLEOTIDASE YJJG"/>
    <property type="match status" value="1"/>
</dbReference>
<dbReference type="RefSeq" id="WP_379043491.1">
    <property type="nucleotide sequence ID" value="NZ_JBHULZ010000008.1"/>
</dbReference>
<dbReference type="NCBIfam" id="TIGR01549">
    <property type="entry name" value="HAD-SF-IA-v1"/>
    <property type="match status" value="1"/>
</dbReference>
<dbReference type="InterPro" id="IPR036412">
    <property type="entry name" value="HAD-like_sf"/>
</dbReference>
<dbReference type="InterPro" id="IPR023214">
    <property type="entry name" value="HAD_sf"/>
</dbReference>
<dbReference type="NCBIfam" id="TIGR01509">
    <property type="entry name" value="HAD-SF-IA-v3"/>
    <property type="match status" value="1"/>
</dbReference>
<dbReference type="InterPro" id="IPR011951">
    <property type="entry name" value="HAD-SF_hydro_IA_YjjG/PynA"/>
</dbReference>
<proteinExistence type="predicted"/>
<dbReference type="Pfam" id="PF13419">
    <property type="entry name" value="HAD_2"/>
    <property type="match status" value="1"/>
</dbReference>
<comment type="caution">
    <text evidence="1">The sequence shown here is derived from an EMBL/GenBank/DDBJ whole genome shotgun (WGS) entry which is preliminary data.</text>
</comment>
<keyword evidence="2" id="KW-1185">Reference proteome</keyword>
<sequence length="225" mass="26270">MIKDVFFDLDHTLWDFEKNSALAFQDIFKKNRVPVDLEHFLTHYVPINFKYWKLFREEKISKEDLRFNRLNEAMLASGYTIEPDLIHVLSQAYIEHLPLNNHLFDGVEQMLQELIKKELRLHIITNGFKEVQAIKLKRSNLSHYFTTLTTSEDVGVKKPNPAIFEHALNKANAEKQQSIMIGDNLEADILGAESFGLKSILFDPENKTPHTGNKILHFNELKQFF</sequence>
<dbReference type="Gene3D" id="1.10.150.240">
    <property type="entry name" value="Putative phosphatase, domain 2"/>
    <property type="match status" value="1"/>
</dbReference>
<dbReference type="InterPro" id="IPR006439">
    <property type="entry name" value="HAD-SF_hydro_IA"/>
</dbReference>
<name>A0ABW5SAJ3_9FLAO</name>
<dbReference type="Gene3D" id="3.40.50.1000">
    <property type="entry name" value="HAD superfamily/HAD-like"/>
    <property type="match status" value="1"/>
</dbReference>
<accession>A0ABW5SAJ3</accession>
<dbReference type="SFLD" id="SFLDG01129">
    <property type="entry name" value="C1.5:_HAD__Beta-PGM__Phosphata"/>
    <property type="match status" value="1"/>
</dbReference>
<dbReference type="SFLD" id="SFLDG01135">
    <property type="entry name" value="C1.5.6:_HAD__Beta-PGM__Phospha"/>
    <property type="match status" value="1"/>
</dbReference>
<evidence type="ECO:0000313" key="2">
    <source>
        <dbReference type="Proteomes" id="UP001597357"/>
    </source>
</evidence>
<dbReference type="Proteomes" id="UP001597357">
    <property type="component" value="Unassembled WGS sequence"/>
</dbReference>
<dbReference type="PRINTS" id="PR00413">
    <property type="entry name" value="HADHALOGNASE"/>
</dbReference>
<dbReference type="EC" id="3.1.3.5" evidence="1"/>
<organism evidence="1 2">
    <name type="scientific">Mesonia sediminis</name>
    <dbReference type="NCBI Taxonomy" id="1703946"/>
    <lineage>
        <taxon>Bacteria</taxon>
        <taxon>Pseudomonadati</taxon>
        <taxon>Bacteroidota</taxon>
        <taxon>Flavobacteriia</taxon>
        <taxon>Flavobacteriales</taxon>
        <taxon>Flavobacteriaceae</taxon>
        <taxon>Mesonia</taxon>
    </lineage>
</organism>
<dbReference type="InterPro" id="IPR052550">
    <property type="entry name" value="Pyrimidine_5'-ntase_YjjG"/>
</dbReference>